<keyword evidence="1" id="KW-0812">Transmembrane</keyword>
<dbReference type="SUPFAM" id="SSF53448">
    <property type="entry name" value="Nucleotide-diphospho-sugar transferases"/>
    <property type="match status" value="1"/>
</dbReference>
<dbReference type="RefSeq" id="WP_196934036.1">
    <property type="nucleotide sequence ID" value="NZ_MU158697.1"/>
</dbReference>
<feature type="transmembrane region" description="Helical" evidence="1">
    <location>
        <begin position="277"/>
        <end position="303"/>
    </location>
</feature>
<evidence type="ECO:0000256" key="1">
    <source>
        <dbReference type="SAM" id="Phobius"/>
    </source>
</evidence>
<name>A0A928UZF8_9SPHI</name>
<comment type="caution">
    <text evidence="4">The sequence shown here is derived from an EMBL/GenBank/DDBJ whole genome shotgun (WGS) entry which is preliminary data.</text>
</comment>
<proteinExistence type="predicted"/>
<accession>A0A928UZF8</accession>
<dbReference type="Gene3D" id="3.90.550.10">
    <property type="entry name" value="Spore Coat Polysaccharide Biosynthesis Protein SpsA, Chain A"/>
    <property type="match status" value="1"/>
</dbReference>
<keyword evidence="1" id="KW-1133">Transmembrane helix</keyword>
<feature type="transmembrane region" description="Helical" evidence="1">
    <location>
        <begin position="223"/>
        <end position="242"/>
    </location>
</feature>
<reference evidence="4" key="1">
    <citation type="submission" date="2018-02" db="EMBL/GenBank/DDBJ databases">
        <authorList>
            <person name="Vasarhelyi B.M."/>
            <person name="Deshmukh S."/>
            <person name="Balint B."/>
            <person name="Kukolya J."/>
        </authorList>
    </citation>
    <scope>NUCLEOTIDE SEQUENCE</scope>
    <source>
        <strain evidence="4">KB22</strain>
    </source>
</reference>
<dbReference type="Pfam" id="PF09835">
    <property type="entry name" value="DUF2062"/>
    <property type="match status" value="1"/>
</dbReference>
<keyword evidence="5" id="KW-1185">Reference proteome</keyword>
<gene>
    <name evidence="4" type="ORF">C4F49_09380</name>
</gene>
<evidence type="ECO:0000259" key="3">
    <source>
        <dbReference type="Pfam" id="PF09835"/>
    </source>
</evidence>
<dbReference type="InterPro" id="IPR029044">
    <property type="entry name" value="Nucleotide-diphossugar_trans"/>
</dbReference>
<organism evidence="4 5">
    <name type="scientific">Sphingobacterium hungaricum</name>
    <dbReference type="NCBI Taxonomy" id="2082723"/>
    <lineage>
        <taxon>Bacteria</taxon>
        <taxon>Pseudomonadati</taxon>
        <taxon>Bacteroidota</taxon>
        <taxon>Sphingobacteriia</taxon>
        <taxon>Sphingobacteriales</taxon>
        <taxon>Sphingobacteriaceae</taxon>
        <taxon>Sphingobacterium</taxon>
    </lineage>
</organism>
<dbReference type="InterPro" id="IPR001173">
    <property type="entry name" value="Glyco_trans_2-like"/>
</dbReference>
<evidence type="ECO:0000313" key="4">
    <source>
        <dbReference type="EMBL" id="MBE8713889.1"/>
    </source>
</evidence>
<protein>
    <submittedName>
        <fullName evidence="4">DUF2062 domain-containing protein</fullName>
    </submittedName>
</protein>
<dbReference type="AlphaFoldDB" id="A0A928UZF8"/>
<dbReference type="Proteomes" id="UP000616201">
    <property type="component" value="Unassembled WGS sequence"/>
</dbReference>
<sequence length="394" mass="44463">MISQHIIDSLARLNVVIIIPTYNNHKTLNRVIDNVLPYQTPVIVVNDGSTDSTSAILKNYGNRLKVISFARNQGKGMALRAGFAEAKKLGFGYAITIDSDGQHYPSDIPVFVEELEKAKHPILLIGSRNMTHDSVPKKSSFGNRFSNFWFWFETGIKLTDTQSGFRAYPLRSIPNKFYTKKFEFEIEVIVRTAWNGVEVKNVPIQVLYDPNERVSHFRPFKDFTRISILNTVLVFLTFFYILPRNFFRSFKKKSLDKFVKENVFGSEDSPAKKATSIALGVFMGIAPVWGFQTALVITLAVFLRLNKVLAFAFSNISLPPMIPFIIYASLLVGGLVLPAESTFHWRQISFETIQLHLVQYVIGSLVLALSMALLIGFGCYAFFKTKANNTISAD</sequence>
<dbReference type="InterPro" id="IPR018639">
    <property type="entry name" value="DUF2062"/>
</dbReference>
<feature type="transmembrane region" description="Helical" evidence="1">
    <location>
        <begin position="315"/>
        <end position="337"/>
    </location>
</feature>
<dbReference type="GO" id="GO:0006487">
    <property type="term" value="P:protein N-linked glycosylation"/>
    <property type="evidence" value="ECO:0007669"/>
    <property type="project" value="TreeGrafter"/>
</dbReference>
<keyword evidence="1" id="KW-0472">Membrane</keyword>
<dbReference type="CDD" id="cd04179">
    <property type="entry name" value="DPM_DPG-synthase_like"/>
    <property type="match status" value="1"/>
</dbReference>
<dbReference type="EMBL" id="PRDK01000005">
    <property type="protein sequence ID" value="MBE8713889.1"/>
    <property type="molecule type" value="Genomic_DNA"/>
</dbReference>
<dbReference type="PANTHER" id="PTHR10859:SF91">
    <property type="entry name" value="DOLICHYL-PHOSPHATE BETA-GLUCOSYLTRANSFERASE"/>
    <property type="match status" value="1"/>
</dbReference>
<evidence type="ECO:0000313" key="5">
    <source>
        <dbReference type="Proteomes" id="UP000616201"/>
    </source>
</evidence>
<dbReference type="Pfam" id="PF00535">
    <property type="entry name" value="Glycos_transf_2"/>
    <property type="match status" value="1"/>
</dbReference>
<dbReference type="PANTHER" id="PTHR10859">
    <property type="entry name" value="GLYCOSYL TRANSFERASE"/>
    <property type="match status" value="1"/>
</dbReference>
<feature type="transmembrane region" description="Helical" evidence="1">
    <location>
        <begin position="357"/>
        <end position="383"/>
    </location>
</feature>
<feature type="domain" description="DUF2062" evidence="3">
    <location>
        <begin position="263"/>
        <end position="386"/>
    </location>
</feature>
<evidence type="ECO:0000259" key="2">
    <source>
        <dbReference type="Pfam" id="PF00535"/>
    </source>
</evidence>
<feature type="domain" description="Glycosyltransferase 2-like" evidence="2">
    <location>
        <begin position="17"/>
        <end position="167"/>
    </location>
</feature>